<dbReference type="EMBL" id="CP003065">
    <property type="protein sequence ID" value="AEV69731.1"/>
    <property type="molecule type" value="Genomic_DNA"/>
</dbReference>
<feature type="transmembrane region" description="Helical" evidence="7">
    <location>
        <begin position="164"/>
        <end position="184"/>
    </location>
</feature>
<feature type="domain" description="Threonine/serine exporter-like N-terminal" evidence="8">
    <location>
        <begin position="8"/>
        <end position="246"/>
    </location>
</feature>
<dbReference type="PANTHER" id="PTHR34390">
    <property type="entry name" value="UPF0442 PROTEIN YJJB-RELATED"/>
    <property type="match status" value="1"/>
</dbReference>
<evidence type="ECO:0000256" key="6">
    <source>
        <dbReference type="ARBA" id="ARBA00034125"/>
    </source>
</evidence>
<dbReference type="InterPro" id="IPR050539">
    <property type="entry name" value="ThrE_Dicarb/AminoAcid_Exp"/>
</dbReference>
<evidence type="ECO:0000313" key="9">
    <source>
        <dbReference type="EMBL" id="AEV69731.1"/>
    </source>
</evidence>
<sequence length="251" mass="27560">MKINQVMDIAIKAGKILLANGSEIYRVEDTIGRICRSYGVEAECFVLPTSIFITVTGKDGEPLSVVKRISERTVDLSCVEKVNSFSRRIQESPIPYEEAMETLEKIEREKGYKFGLRLFVAGVTAFVYTLLFKGTVQDAVVAFIIGMLIYISKEKVSRIGVFKFFEYFVSGLIAAGMSVIAVKIFPFLNIYRIIISSIMILLPGVSTTNALKDALHGDIVSSQFGMAEAIFTVVSVTAGVAIVLSLGLGWI</sequence>
<organism evidence="9 10">
    <name type="scientific">Acetivibrio clariflavus (strain DSM 19732 / NBRC 101661 / EBR45)</name>
    <name type="common">Clostridium clariflavum</name>
    <dbReference type="NCBI Taxonomy" id="720554"/>
    <lineage>
        <taxon>Bacteria</taxon>
        <taxon>Bacillati</taxon>
        <taxon>Bacillota</taxon>
        <taxon>Clostridia</taxon>
        <taxon>Eubacteriales</taxon>
        <taxon>Oscillospiraceae</taxon>
        <taxon>Acetivibrio</taxon>
    </lineage>
</organism>
<reference evidence="10" key="1">
    <citation type="submission" date="2011-12" db="EMBL/GenBank/DDBJ databases">
        <title>Complete sequence of Clostridium clariflavum DSM 19732.</title>
        <authorList>
            <consortium name="US DOE Joint Genome Institute"/>
            <person name="Lucas S."/>
            <person name="Han J."/>
            <person name="Lapidus A."/>
            <person name="Cheng J.-F."/>
            <person name="Goodwin L."/>
            <person name="Pitluck S."/>
            <person name="Peters L."/>
            <person name="Teshima H."/>
            <person name="Detter J.C."/>
            <person name="Han C."/>
            <person name="Tapia R."/>
            <person name="Land M."/>
            <person name="Hauser L."/>
            <person name="Kyrpides N."/>
            <person name="Ivanova N."/>
            <person name="Pagani I."/>
            <person name="Kitzmiller T."/>
            <person name="Lynd L."/>
            <person name="Izquierdo J."/>
            <person name="Woyke T."/>
        </authorList>
    </citation>
    <scope>NUCLEOTIDE SEQUENCE [LARGE SCALE GENOMIC DNA]</scope>
    <source>
        <strain evidence="10">DSM 19732 / NBRC 101661 / EBR45</strain>
    </source>
</reference>
<evidence type="ECO:0000256" key="4">
    <source>
        <dbReference type="ARBA" id="ARBA00022989"/>
    </source>
</evidence>
<evidence type="ECO:0000256" key="3">
    <source>
        <dbReference type="ARBA" id="ARBA00022692"/>
    </source>
</evidence>
<dbReference type="KEGG" id="ccl:Clocl_3215"/>
<keyword evidence="3 7" id="KW-0812">Transmembrane</keyword>
<evidence type="ECO:0000313" key="10">
    <source>
        <dbReference type="Proteomes" id="UP000005435"/>
    </source>
</evidence>
<dbReference type="Proteomes" id="UP000005435">
    <property type="component" value="Chromosome"/>
</dbReference>
<keyword evidence="2" id="KW-1003">Cell membrane</keyword>
<dbReference type="Pfam" id="PF06738">
    <property type="entry name" value="ThrE"/>
    <property type="match status" value="1"/>
</dbReference>
<reference evidence="9 10" key="2">
    <citation type="journal article" date="2012" name="Stand. Genomic Sci.">
        <title>Complete Genome Sequence of Clostridium clariflavum DSM 19732.</title>
        <authorList>
            <person name="Izquierdo J.A."/>
            <person name="Goodwin L."/>
            <person name="Davenport K.W."/>
            <person name="Teshima H."/>
            <person name="Bruce D."/>
            <person name="Detter C."/>
            <person name="Tapia R."/>
            <person name="Han S."/>
            <person name="Land M."/>
            <person name="Hauser L."/>
            <person name="Jeffries C.D."/>
            <person name="Han J."/>
            <person name="Pitluck S."/>
            <person name="Nolan M."/>
            <person name="Chen A."/>
            <person name="Huntemann M."/>
            <person name="Mavromatis K."/>
            <person name="Mikhailova N."/>
            <person name="Liolios K."/>
            <person name="Woyke T."/>
            <person name="Lynd L.R."/>
        </authorList>
    </citation>
    <scope>NUCLEOTIDE SEQUENCE [LARGE SCALE GENOMIC DNA]</scope>
    <source>
        <strain evidence="10">DSM 19732 / NBRC 101661 / EBR45</strain>
    </source>
</reference>
<dbReference type="AlphaFoldDB" id="G8LW84"/>
<feature type="transmembrane region" description="Helical" evidence="7">
    <location>
        <begin position="114"/>
        <end position="130"/>
    </location>
</feature>
<dbReference type="GO" id="GO:0005886">
    <property type="term" value="C:plasma membrane"/>
    <property type="evidence" value="ECO:0007669"/>
    <property type="project" value="UniProtKB-SubCell"/>
</dbReference>
<name>G8LW84_ACECE</name>
<feature type="transmembrane region" description="Helical" evidence="7">
    <location>
        <begin position="190"/>
        <end position="208"/>
    </location>
</feature>
<dbReference type="GO" id="GO:0022857">
    <property type="term" value="F:transmembrane transporter activity"/>
    <property type="evidence" value="ECO:0007669"/>
    <property type="project" value="InterPro"/>
</dbReference>
<feature type="transmembrane region" description="Helical" evidence="7">
    <location>
        <begin position="229"/>
        <end position="250"/>
    </location>
</feature>
<dbReference type="HOGENOM" id="CLU_070277_0_0_9"/>
<keyword evidence="10" id="KW-1185">Reference proteome</keyword>
<evidence type="ECO:0000256" key="7">
    <source>
        <dbReference type="SAM" id="Phobius"/>
    </source>
</evidence>
<evidence type="ECO:0000256" key="5">
    <source>
        <dbReference type="ARBA" id="ARBA00023136"/>
    </source>
</evidence>
<proteinExistence type="inferred from homology"/>
<gene>
    <name evidence="9" type="ordered locus">Clocl_3215</name>
</gene>
<dbReference type="InterPro" id="IPR010619">
    <property type="entry name" value="ThrE-like_N"/>
</dbReference>
<comment type="similarity">
    <text evidence="6">Belongs to the ThrE exporter (TC 2.A.79) family.</text>
</comment>
<evidence type="ECO:0000256" key="2">
    <source>
        <dbReference type="ARBA" id="ARBA00022475"/>
    </source>
</evidence>
<dbReference type="eggNOG" id="COG2966">
    <property type="taxonomic scope" value="Bacteria"/>
</dbReference>
<dbReference type="RefSeq" id="WP_014256265.1">
    <property type="nucleotide sequence ID" value="NC_016627.1"/>
</dbReference>
<keyword evidence="4 7" id="KW-1133">Transmembrane helix</keyword>
<comment type="subcellular location">
    <subcellularLocation>
        <location evidence="1">Cell membrane</location>
        <topology evidence="1">Multi-pass membrane protein</topology>
    </subcellularLocation>
</comment>
<accession>G8LW84</accession>
<dbReference type="OrthoDB" id="9813917at2"/>
<keyword evidence="5 7" id="KW-0472">Membrane</keyword>
<dbReference type="GO" id="GO:0015744">
    <property type="term" value="P:succinate transport"/>
    <property type="evidence" value="ECO:0007669"/>
    <property type="project" value="TreeGrafter"/>
</dbReference>
<evidence type="ECO:0000259" key="8">
    <source>
        <dbReference type="Pfam" id="PF06738"/>
    </source>
</evidence>
<dbReference type="STRING" id="720554.Clocl_3215"/>
<protein>
    <recommendedName>
        <fullName evidence="8">Threonine/serine exporter-like N-terminal domain-containing protein</fullName>
    </recommendedName>
</protein>
<evidence type="ECO:0000256" key="1">
    <source>
        <dbReference type="ARBA" id="ARBA00004651"/>
    </source>
</evidence>
<dbReference type="PANTHER" id="PTHR34390:SF2">
    <property type="entry name" value="SUCCINATE TRANSPORTER SUBUNIT YJJP-RELATED"/>
    <property type="match status" value="1"/>
</dbReference>